<proteinExistence type="predicted"/>
<gene>
    <name evidence="1" type="ORF">G9U52_34290</name>
</gene>
<reference evidence="1" key="1">
    <citation type="submission" date="2020-03" db="EMBL/GenBank/DDBJ databases">
        <title>Draft sequencing of Paenibacilllus sp. S3N08.</title>
        <authorList>
            <person name="Kim D.-U."/>
        </authorList>
    </citation>
    <scope>NUCLEOTIDE SEQUENCE</scope>
    <source>
        <strain evidence="1">S3N08</strain>
    </source>
</reference>
<protein>
    <recommendedName>
        <fullName evidence="3">VWFA domain-containing protein</fullName>
    </recommendedName>
</protein>
<dbReference type="Proteomes" id="UP001165962">
    <property type="component" value="Unassembled WGS sequence"/>
</dbReference>
<evidence type="ECO:0000313" key="2">
    <source>
        <dbReference type="Proteomes" id="UP001165962"/>
    </source>
</evidence>
<accession>A0ABX0JHR5</accession>
<dbReference type="PANTHER" id="PTHR36846:SF1">
    <property type="entry name" value="PROTEIN VIAA"/>
    <property type="match status" value="1"/>
</dbReference>
<evidence type="ECO:0008006" key="3">
    <source>
        <dbReference type="Google" id="ProtNLM"/>
    </source>
</evidence>
<comment type="caution">
    <text evidence="1">The sequence shown here is derived from an EMBL/GenBank/DDBJ whole genome shotgun (WGS) entry which is preliminary data.</text>
</comment>
<dbReference type="EMBL" id="JAAOIW010000022">
    <property type="protein sequence ID" value="NHN34816.1"/>
    <property type="molecule type" value="Genomic_DNA"/>
</dbReference>
<dbReference type="RefSeq" id="WP_166156477.1">
    <property type="nucleotide sequence ID" value="NZ_JAAOIW010000022.1"/>
</dbReference>
<organism evidence="1 2">
    <name type="scientific">Paenibacillus agricola</name>
    <dbReference type="NCBI Taxonomy" id="2716264"/>
    <lineage>
        <taxon>Bacteria</taxon>
        <taxon>Bacillati</taxon>
        <taxon>Bacillota</taxon>
        <taxon>Bacilli</taxon>
        <taxon>Bacillales</taxon>
        <taxon>Paenibacillaceae</taxon>
        <taxon>Paenibacillus</taxon>
    </lineage>
</organism>
<dbReference type="SUPFAM" id="SSF53300">
    <property type="entry name" value="vWA-like"/>
    <property type="match status" value="1"/>
</dbReference>
<keyword evidence="2" id="KW-1185">Reference proteome</keyword>
<sequence length="443" mass="49703">MDLSPRLQIIEADGLGSLPLFSPLMGDMWSSLFKVAPTLLEEVETQLLPNHSVIERLLKDENYQQFRSTTVLDDFASAVGSINLSEKVLEWVNQQASKDQEFAKMMREARELQHADVRHPEDQQSMDDAAQAIQQKLQEMMALPSFSKALQQGYDDTKSSQEALQTLFGGLTAGDQKGELHKVPLNEKIALADKLKRTPKLKKIAEWAGRFKVIAQKKQRTKSKDSLSRSGVSIGDTLERLLPTELALLQNPLTKLDFYRKYSEKQLMQYEVKGKEELGKGAFILCLDQSGSMSRLDDQSKGFMLALMAIAKKQKRDFAFIPFDTAAKTYKYEKGKITMTQMVELAETFLGGGTDFIPPLSHALEVVKNSKFKNADIIFVTDGVSSHNPWYEKVFSAAKKEHGFNVLSILLGTSNKSIVKLFSDNIVLANDFTSEEALKAFEI</sequence>
<dbReference type="InterPro" id="IPR036465">
    <property type="entry name" value="vWFA_dom_sf"/>
</dbReference>
<dbReference type="PANTHER" id="PTHR36846">
    <property type="entry name" value="PROTEIN VIAA"/>
    <property type="match status" value="1"/>
</dbReference>
<dbReference type="Gene3D" id="3.40.50.410">
    <property type="entry name" value="von Willebrand factor, type A domain"/>
    <property type="match status" value="1"/>
</dbReference>
<evidence type="ECO:0000313" key="1">
    <source>
        <dbReference type="EMBL" id="NHN34816.1"/>
    </source>
</evidence>
<name>A0ABX0JHR5_9BACL</name>